<accession>A0A0C2GHD0</accession>
<dbReference type="InterPro" id="IPR017943">
    <property type="entry name" value="Bactericidal_perm-incr_a/b_dom"/>
</dbReference>
<dbReference type="Proteomes" id="UP000054047">
    <property type="component" value="Unassembled WGS sequence"/>
</dbReference>
<sequence>MAVEGGFCRTFVVELHNFTIDLELHISRNETLAANVIEVPHCETTHSDVMILLEEDSLLNIIQSTLQSTVSDAVKSKICETILDAVKFVDAQELQATAPVNSTDVLLYSTRSTEPAFNPAEFGASLCEVEKLEGSTDAPTTTIVSEELTSSGVWSANLDLVYPPRFSDEEVVFGIDGGILYNDVAAENVDTPSLLNTSVLHDKMVGILLSDSIPNTLFSHIFTNGMGNVHHRIEPRHLPKPLRKLANMMCSKCYLDVSANLTEQPRVEINAKLGARVEMAGNILIQFQGREELHNLIYATTKLHLTLKPTIRHSRLYGDVALTHVDVKVFDLGMGGVLAKPIEKIVSFIVPRVLWPQVKKRIRFAFNKRGIQLPVLCGVELEHLSLSYIDHAAVVNTDFKFDLPLFVKKFKIYLIKKAELFDGVPTYVEI</sequence>
<dbReference type="Gene3D" id="3.15.20.10">
    <property type="entry name" value="Bactericidal permeability-increasing protein, domain 2"/>
    <property type="match status" value="1"/>
</dbReference>
<dbReference type="InterPro" id="IPR017942">
    <property type="entry name" value="Lipid-bd_serum_glycop_N"/>
</dbReference>
<reference evidence="4 5" key="1">
    <citation type="submission" date="2013-12" db="EMBL/GenBank/DDBJ databases">
        <title>Draft genome of the parsitic nematode Ancylostoma duodenale.</title>
        <authorList>
            <person name="Mitreva M."/>
        </authorList>
    </citation>
    <scope>NUCLEOTIDE SEQUENCE [LARGE SCALE GENOMIC DNA]</scope>
    <source>
        <strain evidence="4 5">Zhejiang</strain>
    </source>
</reference>
<dbReference type="AlphaFoldDB" id="A0A0C2GHD0"/>
<dbReference type="EMBL" id="KN733308">
    <property type="protein sequence ID" value="KIH58274.1"/>
    <property type="molecule type" value="Genomic_DNA"/>
</dbReference>
<organism evidence="4 5">
    <name type="scientific">Ancylostoma duodenale</name>
    <dbReference type="NCBI Taxonomy" id="51022"/>
    <lineage>
        <taxon>Eukaryota</taxon>
        <taxon>Metazoa</taxon>
        <taxon>Ecdysozoa</taxon>
        <taxon>Nematoda</taxon>
        <taxon>Chromadorea</taxon>
        <taxon>Rhabditida</taxon>
        <taxon>Rhabditina</taxon>
        <taxon>Rhabditomorpha</taxon>
        <taxon>Strongyloidea</taxon>
        <taxon>Ancylostomatidae</taxon>
        <taxon>Ancylostomatinae</taxon>
        <taxon>Ancylostoma</taxon>
    </lineage>
</organism>
<evidence type="ECO:0000313" key="4">
    <source>
        <dbReference type="EMBL" id="KIH58274.1"/>
    </source>
</evidence>
<dbReference type="PANTHER" id="PTHR10504:SF136">
    <property type="entry name" value="NOSE RESISTANT TO FLUOXETINE PROTEIN 5"/>
    <property type="match status" value="1"/>
</dbReference>
<dbReference type="Gene3D" id="3.15.10.10">
    <property type="entry name" value="Bactericidal permeability-increasing protein, domain 1"/>
    <property type="match status" value="1"/>
</dbReference>
<dbReference type="Pfam" id="PF02886">
    <property type="entry name" value="LBP_BPI_CETP_C"/>
    <property type="match status" value="1"/>
</dbReference>
<dbReference type="OrthoDB" id="5776980at2759"/>
<dbReference type="SMART" id="SM00329">
    <property type="entry name" value="BPI2"/>
    <property type="match status" value="1"/>
</dbReference>
<evidence type="ECO:0000259" key="3">
    <source>
        <dbReference type="SMART" id="SM00329"/>
    </source>
</evidence>
<evidence type="ECO:0000313" key="5">
    <source>
        <dbReference type="Proteomes" id="UP000054047"/>
    </source>
</evidence>
<dbReference type="InterPro" id="IPR032942">
    <property type="entry name" value="BPI/LBP/Plunc"/>
</dbReference>
<comment type="similarity">
    <text evidence="1">Belongs to the BPI/LBP/Plunc superfamily. BPI/LBP family.</text>
</comment>
<evidence type="ECO:0000256" key="2">
    <source>
        <dbReference type="ARBA" id="ARBA00023157"/>
    </source>
</evidence>
<proteinExistence type="inferred from homology"/>
<evidence type="ECO:0000256" key="1">
    <source>
        <dbReference type="ARBA" id="ARBA00007292"/>
    </source>
</evidence>
<dbReference type="GO" id="GO:0005615">
    <property type="term" value="C:extracellular space"/>
    <property type="evidence" value="ECO:0007669"/>
    <property type="project" value="TreeGrafter"/>
</dbReference>
<keyword evidence="5" id="KW-1185">Reference proteome</keyword>
<dbReference type="InterPro" id="IPR001124">
    <property type="entry name" value="Lipid-bd_serum_glycop_C"/>
</dbReference>
<name>A0A0C2GHD0_9BILA</name>
<dbReference type="PANTHER" id="PTHR10504">
    <property type="entry name" value="BACTERICIDAL PERMEABILITY-INCREASING BPI PROTEIN-RELATED"/>
    <property type="match status" value="1"/>
</dbReference>
<gene>
    <name evidence="4" type="ORF">ANCDUO_11522</name>
</gene>
<keyword evidence="2" id="KW-1015">Disulfide bond</keyword>
<dbReference type="Pfam" id="PF01273">
    <property type="entry name" value="LBP_BPI_CETP"/>
    <property type="match status" value="1"/>
</dbReference>
<feature type="domain" description="Lipid-binding serum glycoprotein C-terminal" evidence="3">
    <location>
        <begin position="199"/>
        <end position="397"/>
    </location>
</feature>
<dbReference type="SUPFAM" id="SSF55394">
    <property type="entry name" value="Bactericidal permeability-increasing protein, BPI"/>
    <property type="match status" value="2"/>
</dbReference>
<protein>
    <recommendedName>
        <fullName evidence="3">Lipid-binding serum glycoprotein C-terminal domain-containing protein</fullName>
    </recommendedName>
</protein>
<dbReference type="GO" id="GO:0008289">
    <property type="term" value="F:lipid binding"/>
    <property type="evidence" value="ECO:0007669"/>
    <property type="project" value="InterPro"/>
</dbReference>